<evidence type="ECO:0000256" key="4">
    <source>
        <dbReference type="ARBA" id="ARBA00022553"/>
    </source>
</evidence>
<dbReference type="CDD" id="cd00082">
    <property type="entry name" value="HisKA"/>
    <property type="match status" value="1"/>
</dbReference>
<dbReference type="SMART" id="SM00388">
    <property type="entry name" value="HisKA"/>
    <property type="match status" value="1"/>
</dbReference>
<keyword evidence="4" id="KW-0597">Phosphoprotein</keyword>
<evidence type="ECO:0000256" key="5">
    <source>
        <dbReference type="ARBA" id="ARBA00022679"/>
    </source>
</evidence>
<dbReference type="InterPro" id="IPR005467">
    <property type="entry name" value="His_kinase_dom"/>
</dbReference>
<dbReference type="Pfam" id="PF02518">
    <property type="entry name" value="HATPase_c"/>
    <property type="match status" value="1"/>
</dbReference>
<dbReference type="PANTHER" id="PTHR45453">
    <property type="entry name" value="PHOSPHATE REGULON SENSOR PROTEIN PHOR"/>
    <property type="match status" value="1"/>
</dbReference>
<dbReference type="STRING" id="54915.ADS79_05570"/>
<keyword evidence="15" id="KW-1185">Reference proteome</keyword>
<evidence type="ECO:0000256" key="1">
    <source>
        <dbReference type="ARBA" id="ARBA00000085"/>
    </source>
</evidence>
<evidence type="ECO:0000256" key="3">
    <source>
        <dbReference type="ARBA" id="ARBA00012438"/>
    </source>
</evidence>
<reference evidence="14" key="1">
    <citation type="submission" date="2015-07" db="EMBL/GenBank/DDBJ databases">
        <title>Genome sequencing project for genomic taxonomy and phylogenomics of Bacillus-like bacteria.</title>
        <authorList>
            <person name="Liu B."/>
            <person name="Wang J."/>
            <person name="Zhu Y."/>
            <person name="Liu G."/>
            <person name="Chen Q."/>
            <person name="Chen Z."/>
            <person name="Lan J."/>
            <person name="Che J."/>
            <person name="Ge C."/>
            <person name="Shi H."/>
            <person name="Pan Z."/>
            <person name="Liu X."/>
        </authorList>
    </citation>
    <scope>NUCLEOTIDE SEQUENCE [LARGE SCALE GENOMIC DNA]</scope>
    <source>
        <strain evidence="14">DSM 9887</strain>
    </source>
</reference>
<dbReference type="RefSeq" id="WP_049737422.1">
    <property type="nucleotide sequence ID" value="NZ_BJON01000008.1"/>
</dbReference>
<dbReference type="InterPro" id="IPR036890">
    <property type="entry name" value="HATPase_C_sf"/>
</dbReference>
<keyword evidence="6" id="KW-0547">Nucleotide-binding</keyword>
<dbReference type="EMBL" id="LGIQ01000005">
    <property type="protein sequence ID" value="KNB73423.1"/>
    <property type="molecule type" value="Genomic_DNA"/>
</dbReference>
<comment type="subcellular location">
    <subcellularLocation>
        <location evidence="2">Cell membrane</location>
        <topology evidence="2">Multi-pass membrane protein</topology>
    </subcellularLocation>
</comment>
<comment type="caution">
    <text evidence="13">The sequence shown here is derived from an EMBL/GenBank/DDBJ whole genome shotgun (WGS) entry which is preliminary data.</text>
</comment>
<evidence type="ECO:0000313" key="15">
    <source>
        <dbReference type="Proteomes" id="UP000319578"/>
    </source>
</evidence>
<dbReference type="Proteomes" id="UP000319578">
    <property type="component" value="Unassembled WGS sequence"/>
</dbReference>
<evidence type="ECO:0000256" key="7">
    <source>
        <dbReference type="ARBA" id="ARBA00022777"/>
    </source>
</evidence>
<keyword evidence="10" id="KW-1133">Transmembrane helix</keyword>
<dbReference type="InterPro" id="IPR003594">
    <property type="entry name" value="HATPase_dom"/>
</dbReference>
<evidence type="ECO:0000313" key="13">
    <source>
        <dbReference type="EMBL" id="KNB73423.1"/>
    </source>
</evidence>
<dbReference type="GO" id="GO:0005886">
    <property type="term" value="C:plasma membrane"/>
    <property type="evidence" value="ECO:0007669"/>
    <property type="project" value="UniProtKB-SubCell"/>
</dbReference>
<dbReference type="InterPro" id="IPR003661">
    <property type="entry name" value="HisK_dim/P_dom"/>
</dbReference>
<sequence>MSRLRSRIAFHFTFQFLSLWVFVVIAFLVCTLVLIRYLVNQDLQKTFPLGAIENIATETSFKQNIATIPERWTDQLKEAGCWVQIVDKNGNVIYSFNIPDNRLKSSYRSTELLQIQDTGRFESFRVFTHLDTTEQHPYFYLLGVEDPGADQLREWVGAFSELGVVRLDAVAQLETRLKEAGLFLEIVNTSGEVVQTVGGEKHREQYQPLELVSMRLEPALHNSKMAAYTDESTGNVWLLHAGEEKPAVASQPILQEVILVLVYLGSGILLMTLVFAAWHGYRYGQPLLLLTDWFERMGKGHYHEPLTQKDRKKVFRKNGKLRMRYRLYKEVIDGFYDMATKLETSEKERIRLEKTREEWMTGISHDLRTPLATIQGYGHLLESGQFSFSPSELTEMGAMIRSKGDYMVELLQDFSLTFQLKNNHFRFEESIELNEFVRRAVLRYVNDATIQQIDFIFEEHANKLFVKGNTKWFGRMLDNLIMNAIKHNPPGTRITLRTGTESDCAWIAVEDNGIGMDEETQCKLFERYYRGTNTEESTEGAGLGMSIAKAVVDAHQGTIKVESEAGTGTKILLLFPRLEGKI</sequence>
<gene>
    <name evidence="13" type="ORF">ADS79_05570</name>
    <name evidence="12" type="ORF">BRE01_18920</name>
</gene>
<reference evidence="13" key="2">
    <citation type="submission" date="2015-07" db="EMBL/GenBank/DDBJ databases">
        <title>MeaNS - Measles Nucleotide Surveillance Program.</title>
        <authorList>
            <person name="Tran T."/>
            <person name="Druce J."/>
        </authorList>
    </citation>
    <scope>NUCLEOTIDE SEQUENCE</scope>
    <source>
        <strain evidence="13">DSM 9887</strain>
    </source>
</reference>
<dbReference type="EC" id="2.7.13.3" evidence="3"/>
<evidence type="ECO:0000256" key="10">
    <source>
        <dbReference type="SAM" id="Phobius"/>
    </source>
</evidence>
<evidence type="ECO:0000256" key="6">
    <source>
        <dbReference type="ARBA" id="ARBA00022741"/>
    </source>
</evidence>
<dbReference type="PATRIC" id="fig|54915.3.peg.6525"/>
<evidence type="ECO:0000313" key="14">
    <source>
        <dbReference type="Proteomes" id="UP000036834"/>
    </source>
</evidence>
<evidence type="ECO:0000313" key="12">
    <source>
        <dbReference type="EMBL" id="GED68190.1"/>
    </source>
</evidence>
<dbReference type="SUPFAM" id="SSF55874">
    <property type="entry name" value="ATPase domain of HSP90 chaperone/DNA topoisomerase II/histidine kinase"/>
    <property type="match status" value="1"/>
</dbReference>
<dbReference type="Pfam" id="PF00512">
    <property type="entry name" value="HisKA"/>
    <property type="match status" value="1"/>
</dbReference>
<dbReference type="Gene3D" id="3.30.565.10">
    <property type="entry name" value="Histidine kinase-like ATPase, C-terminal domain"/>
    <property type="match status" value="1"/>
</dbReference>
<dbReference type="FunFam" id="3.30.565.10:FF:000006">
    <property type="entry name" value="Sensor histidine kinase WalK"/>
    <property type="match status" value="1"/>
</dbReference>
<evidence type="ECO:0000256" key="8">
    <source>
        <dbReference type="ARBA" id="ARBA00022840"/>
    </source>
</evidence>
<feature type="transmembrane region" description="Helical" evidence="10">
    <location>
        <begin position="257"/>
        <end position="278"/>
    </location>
</feature>
<keyword evidence="5" id="KW-0808">Transferase</keyword>
<comment type="catalytic activity">
    <reaction evidence="1">
        <text>ATP + protein L-histidine = ADP + protein N-phospho-L-histidine.</text>
        <dbReference type="EC" id="2.7.13.3"/>
    </reaction>
</comment>
<reference evidence="12 15" key="3">
    <citation type="submission" date="2019-06" db="EMBL/GenBank/DDBJ databases">
        <title>Whole genome shotgun sequence of Brevibacillus reuszeri NBRC 15719.</title>
        <authorList>
            <person name="Hosoyama A."/>
            <person name="Uohara A."/>
            <person name="Ohji S."/>
            <person name="Ichikawa N."/>
        </authorList>
    </citation>
    <scope>NUCLEOTIDE SEQUENCE [LARGE SCALE GENOMIC DNA]</scope>
    <source>
        <strain evidence="12 15">NBRC 15719</strain>
    </source>
</reference>
<keyword evidence="8" id="KW-0067">ATP-binding</keyword>
<dbReference type="GO" id="GO:0000155">
    <property type="term" value="F:phosphorelay sensor kinase activity"/>
    <property type="evidence" value="ECO:0007669"/>
    <property type="project" value="InterPro"/>
</dbReference>
<protein>
    <recommendedName>
        <fullName evidence="3">histidine kinase</fullName>
        <ecNumber evidence="3">2.7.13.3</ecNumber>
    </recommendedName>
</protein>
<proteinExistence type="predicted"/>
<dbReference type="CDD" id="cd00075">
    <property type="entry name" value="HATPase"/>
    <property type="match status" value="1"/>
</dbReference>
<dbReference type="Gene3D" id="1.10.287.130">
    <property type="match status" value="1"/>
</dbReference>
<feature type="domain" description="Histidine kinase" evidence="11">
    <location>
        <begin position="362"/>
        <end position="579"/>
    </location>
</feature>
<dbReference type="PANTHER" id="PTHR45453:SF1">
    <property type="entry name" value="PHOSPHATE REGULON SENSOR PROTEIN PHOR"/>
    <property type="match status" value="1"/>
</dbReference>
<organism evidence="13 14">
    <name type="scientific">Brevibacillus reuszeri</name>
    <dbReference type="NCBI Taxonomy" id="54915"/>
    <lineage>
        <taxon>Bacteria</taxon>
        <taxon>Bacillati</taxon>
        <taxon>Bacillota</taxon>
        <taxon>Bacilli</taxon>
        <taxon>Bacillales</taxon>
        <taxon>Paenibacillaceae</taxon>
        <taxon>Brevibacillus</taxon>
    </lineage>
</organism>
<dbReference type="InterPro" id="IPR036097">
    <property type="entry name" value="HisK_dim/P_sf"/>
</dbReference>
<dbReference type="EMBL" id="BJON01000008">
    <property type="protein sequence ID" value="GED68190.1"/>
    <property type="molecule type" value="Genomic_DNA"/>
</dbReference>
<keyword evidence="10" id="KW-0472">Membrane</keyword>
<dbReference type="GO" id="GO:0004721">
    <property type="term" value="F:phosphoprotein phosphatase activity"/>
    <property type="evidence" value="ECO:0007669"/>
    <property type="project" value="TreeGrafter"/>
</dbReference>
<dbReference type="OrthoDB" id="368131at2"/>
<dbReference type="GO" id="GO:0016036">
    <property type="term" value="P:cellular response to phosphate starvation"/>
    <property type="evidence" value="ECO:0007669"/>
    <property type="project" value="TreeGrafter"/>
</dbReference>
<keyword evidence="7 13" id="KW-0418">Kinase</keyword>
<dbReference type="InterPro" id="IPR004358">
    <property type="entry name" value="Sig_transdc_His_kin-like_C"/>
</dbReference>
<dbReference type="PRINTS" id="PR00344">
    <property type="entry name" value="BCTRLSENSOR"/>
</dbReference>
<dbReference type="Proteomes" id="UP000036834">
    <property type="component" value="Unassembled WGS sequence"/>
</dbReference>
<evidence type="ECO:0000256" key="2">
    <source>
        <dbReference type="ARBA" id="ARBA00004651"/>
    </source>
</evidence>
<feature type="transmembrane region" description="Helical" evidence="10">
    <location>
        <begin position="12"/>
        <end position="39"/>
    </location>
</feature>
<keyword evidence="9" id="KW-0902">Two-component regulatory system</keyword>
<evidence type="ECO:0000256" key="9">
    <source>
        <dbReference type="ARBA" id="ARBA00023012"/>
    </source>
</evidence>
<dbReference type="InterPro" id="IPR050351">
    <property type="entry name" value="BphY/WalK/GraS-like"/>
</dbReference>
<name>A0A0K9YXK8_9BACL</name>
<dbReference type="GO" id="GO:0005524">
    <property type="term" value="F:ATP binding"/>
    <property type="evidence" value="ECO:0007669"/>
    <property type="project" value="UniProtKB-KW"/>
</dbReference>
<dbReference type="PROSITE" id="PS50109">
    <property type="entry name" value="HIS_KIN"/>
    <property type="match status" value="1"/>
</dbReference>
<keyword evidence="10" id="KW-0812">Transmembrane</keyword>
<dbReference type="SUPFAM" id="SSF47384">
    <property type="entry name" value="Homodimeric domain of signal transducing histidine kinase"/>
    <property type="match status" value="1"/>
</dbReference>
<dbReference type="AlphaFoldDB" id="A0A0K9YXK8"/>
<evidence type="ECO:0000259" key="11">
    <source>
        <dbReference type="PROSITE" id="PS50109"/>
    </source>
</evidence>
<dbReference type="SMART" id="SM00387">
    <property type="entry name" value="HATPase_c"/>
    <property type="match status" value="1"/>
</dbReference>
<accession>A0A0K9YXK8</accession>